<comment type="caution">
    <text evidence="1">The sequence shown here is derived from an EMBL/GenBank/DDBJ whole genome shotgun (WGS) entry which is preliminary data.</text>
</comment>
<dbReference type="Gene3D" id="2.180.10.10">
    <property type="entry name" value="RHS repeat-associated core"/>
    <property type="match status" value="1"/>
</dbReference>
<dbReference type="InterPro" id="IPR022385">
    <property type="entry name" value="Rhs_assc_core"/>
</dbReference>
<evidence type="ECO:0000313" key="2">
    <source>
        <dbReference type="Proteomes" id="UP000242502"/>
    </source>
</evidence>
<dbReference type="Proteomes" id="UP000242502">
    <property type="component" value="Unassembled WGS sequence"/>
</dbReference>
<gene>
    <name evidence="1" type="ORF">AB835_01420</name>
</gene>
<dbReference type="PANTHER" id="PTHR32305">
    <property type="match status" value="1"/>
</dbReference>
<evidence type="ECO:0000313" key="1">
    <source>
        <dbReference type="EMBL" id="ODS24947.1"/>
    </source>
</evidence>
<dbReference type="AlphaFoldDB" id="A0A1D2QTN7"/>
<dbReference type="NCBIfam" id="TIGR03696">
    <property type="entry name" value="Rhs_assc_core"/>
    <property type="match status" value="1"/>
</dbReference>
<dbReference type="STRING" id="62101.AB835_01420"/>
<evidence type="ECO:0008006" key="3">
    <source>
        <dbReference type="Google" id="ProtNLM"/>
    </source>
</evidence>
<proteinExistence type="predicted"/>
<dbReference type="PANTHER" id="PTHR32305:SF15">
    <property type="entry name" value="PROTEIN RHSA-RELATED"/>
    <property type="match status" value="1"/>
</dbReference>
<name>A0A1D2QTN7_9GAMM</name>
<dbReference type="InterPro" id="IPR050708">
    <property type="entry name" value="T6SS_VgrG/RHS"/>
</dbReference>
<protein>
    <recommendedName>
        <fullName evidence="3">Insecticidal toxin complex protein TccC</fullName>
    </recommendedName>
</protein>
<organism evidence="1 2">
    <name type="scientific">Candidatus Endobugula sertula</name>
    <name type="common">Bugula neritina bacterial symbiont</name>
    <dbReference type="NCBI Taxonomy" id="62101"/>
    <lineage>
        <taxon>Bacteria</taxon>
        <taxon>Pseudomonadati</taxon>
        <taxon>Pseudomonadota</taxon>
        <taxon>Gammaproteobacteria</taxon>
        <taxon>Cellvibrionales</taxon>
        <taxon>Cellvibrionaceae</taxon>
        <taxon>Candidatus Endobugula</taxon>
    </lineage>
</organism>
<sequence length="935" mass="105317">MTSSYPDIFKGTPTIAVNDNRGLPVRSVQFNRSVAGSARDTLISHSTYNAIGQLETSADPRQFDKKQVNQTQINNQAGQVLRLDSVDAGWRVLLPDVTGAPYKEWDGRGTMRRYEYDDTLHRPVATYEQNSDVDEGSERVTERFVYGDAAETANNLNLQLVCHYDQGGLLETTSVSLTGQPLIQQRRLLSDKCADSDWQGNDDDAWTGFLEDNIYSTQWTYNALGTVLSQQDAKGNVQRSEYDVAGLLVATYYQASGSTERMVLSEIQYNANGQVILETADNGIETTYIYDKQDWRLMQVLTKRMAKEGRSTCLQNLNYAYDPVGNIVSVNDSAQATRFYKNQRVVPEQTYTYDALYQLMTATGRENDATLSQSSSLPPLLPLGDASQYVNYTRQYHYDRAGNLGSIHHVGASTYTLGMVVSDKSNRVVQQVSDHPISEGQVDSYFDAHGNLKQLEHSKVLVWGLHDQLKRVDLTDHQYEVYQYSVQGHRIRKVLLDDSNSNESEVIYLPGLELRTKRNHGSVDEELHVVTLMNTGRHQVRALHWAAGLPTGTFNNQLRYSVDNHLGSSNLELDDNADVLTQEEYYPFGGTALWSAKSDIEAKYKYVRYSGKERDVTGLYYYGYRYYMPWMGRWLNPDPAGTVDGLNLYRMVRNNPVRFWDDDGRDPTDHIDDLDISLRLLFGSTHTLNPQLGPFQKVKDIGRLSRLRSAVGDKINLAEHEERLYLHTKGDSEGGHALNRHVPPSGVSALDWASRRYDVLKDHNIGSAAFYSKEDAEKLITHVIKNVSPLKAGAADRKREEILQNPPTKTLRYNVGAIPGQGRPVYEDYVIQTGKSSVAVSQLRSTLYEKDKYMVKDGLNGQVYGFTHDFGHPVGEGFQSRQDRDLWLASKDEAQARQYVRTATAIEVVITTGVGKKGTSTADKFKLVSAYPITR</sequence>
<reference evidence="1 2" key="1">
    <citation type="journal article" date="2016" name="Appl. Environ. Microbiol.">
        <title>Lack of Overt Genome Reduction in the Bryostatin-Producing Bryozoan Symbiont "Candidatus Endobugula sertula".</title>
        <authorList>
            <person name="Miller I.J."/>
            <person name="Vanee N."/>
            <person name="Fong S.S."/>
            <person name="Lim-Fong G.E."/>
            <person name="Kwan J.C."/>
        </authorList>
    </citation>
    <scope>NUCLEOTIDE SEQUENCE [LARGE SCALE GENOMIC DNA]</scope>
    <source>
        <strain evidence="1">AB1-4</strain>
    </source>
</reference>
<dbReference type="EMBL" id="MDLC01000003">
    <property type="protein sequence ID" value="ODS24947.1"/>
    <property type="molecule type" value="Genomic_DNA"/>
</dbReference>
<accession>A0A1D2QTN7</accession>